<gene>
    <name evidence="1" type="ORF">KEH51_18365</name>
</gene>
<dbReference type="EMBL" id="JAGTPW010000034">
    <property type="protein sequence ID" value="MBR8645416.1"/>
    <property type="molecule type" value="Genomic_DNA"/>
</dbReference>
<proteinExistence type="predicted"/>
<organism evidence="1 2">
    <name type="scientific">Peribacillus frigoritolerans</name>
    <dbReference type="NCBI Taxonomy" id="450367"/>
    <lineage>
        <taxon>Bacteria</taxon>
        <taxon>Bacillati</taxon>
        <taxon>Bacillota</taxon>
        <taxon>Bacilli</taxon>
        <taxon>Bacillales</taxon>
        <taxon>Bacillaceae</taxon>
        <taxon>Peribacillus</taxon>
    </lineage>
</organism>
<name>A0A941FL05_9BACI</name>
<dbReference type="Proteomes" id="UP000680045">
    <property type="component" value="Unassembled WGS sequence"/>
</dbReference>
<sequence length="60" mass="6568">MEVNASITCNIAEDAVISGSKEEFRQVLLNIILNALDVVAGMPSHPFTFQALNRHPAFLL</sequence>
<comment type="caution">
    <text evidence="1">The sequence shown here is derived from an EMBL/GenBank/DDBJ whole genome shotgun (WGS) entry which is preliminary data.</text>
</comment>
<evidence type="ECO:0000313" key="2">
    <source>
        <dbReference type="Proteomes" id="UP000680045"/>
    </source>
</evidence>
<dbReference type="AlphaFoldDB" id="A0A941FL05"/>
<protein>
    <submittedName>
        <fullName evidence="1">Uncharacterized protein</fullName>
    </submittedName>
</protein>
<reference evidence="1" key="1">
    <citation type="submission" date="2021-04" db="EMBL/GenBank/DDBJ databases">
        <title>Whole genome sequencing of Enterococci isolates from hospitalized patients.</title>
        <authorList>
            <person name="Ogoti B.M."/>
            <person name="Onyambu F.G."/>
        </authorList>
    </citation>
    <scope>NUCLEOTIDE SEQUENCE</scope>
    <source>
        <strain evidence="1">242</strain>
    </source>
</reference>
<evidence type="ECO:0000313" key="1">
    <source>
        <dbReference type="EMBL" id="MBR8645416.1"/>
    </source>
</evidence>
<accession>A0A941FL05</accession>